<evidence type="ECO:0000313" key="5">
    <source>
        <dbReference type="EMBL" id="MDQ0479342.1"/>
    </source>
</evidence>
<dbReference type="CDD" id="cd07067">
    <property type="entry name" value="HP_PGM_like"/>
    <property type="match status" value="1"/>
</dbReference>
<dbReference type="PANTHER" id="PTHR11931">
    <property type="entry name" value="PHOSPHOGLYCERATE MUTASE"/>
    <property type="match status" value="1"/>
</dbReference>
<comment type="caution">
    <text evidence="5">The sequence shown here is derived from an EMBL/GenBank/DDBJ whole genome shotgun (WGS) entry which is preliminary data.</text>
</comment>
<dbReference type="SMART" id="SM00855">
    <property type="entry name" value="PGAM"/>
    <property type="match status" value="1"/>
</dbReference>
<dbReference type="Proteomes" id="UP001224418">
    <property type="component" value="Unassembled WGS sequence"/>
</dbReference>
<dbReference type="RefSeq" id="WP_307355419.1">
    <property type="nucleotide sequence ID" value="NZ_BAAACJ010000032.1"/>
</dbReference>
<dbReference type="SUPFAM" id="SSF53254">
    <property type="entry name" value="Phosphoglycerate mutase-like"/>
    <property type="match status" value="1"/>
</dbReference>
<evidence type="ECO:0000256" key="4">
    <source>
        <dbReference type="NCBIfam" id="TIGR03162"/>
    </source>
</evidence>
<dbReference type="InterPro" id="IPR029033">
    <property type="entry name" value="His_PPase_superfam"/>
</dbReference>
<gene>
    <name evidence="5" type="ORF">QOZ93_001083</name>
</gene>
<dbReference type="GO" id="GO:0043755">
    <property type="term" value="F:alpha-ribazole phosphatase activity"/>
    <property type="evidence" value="ECO:0007669"/>
    <property type="project" value="UniProtKB-EC"/>
</dbReference>
<dbReference type="InterPro" id="IPR013078">
    <property type="entry name" value="His_Pase_superF_clade-1"/>
</dbReference>
<dbReference type="EMBL" id="JAUSWN010000007">
    <property type="protein sequence ID" value="MDQ0479342.1"/>
    <property type="molecule type" value="Genomic_DNA"/>
</dbReference>
<dbReference type="NCBIfam" id="TIGR03162">
    <property type="entry name" value="ribazole_cobC"/>
    <property type="match status" value="1"/>
</dbReference>
<reference evidence="5 6" key="1">
    <citation type="submission" date="2023-07" db="EMBL/GenBank/DDBJ databases">
        <title>Genomic Encyclopedia of Type Strains, Phase IV (KMG-IV): sequencing the most valuable type-strain genomes for metagenomic binning, comparative biology and taxonomic classification.</title>
        <authorList>
            <person name="Goeker M."/>
        </authorList>
    </citation>
    <scope>NUCLEOTIDE SEQUENCE [LARGE SCALE GENOMIC DNA]</scope>
    <source>
        <strain evidence="5 6">DSM 1400</strain>
    </source>
</reference>
<organism evidence="5 6">
    <name type="scientific">Hathewaya limosa</name>
    <name type="common">Clostridium limosum</name>
    <dbReference type="NCBI Taxonomy" id="1536"/>
    <lineage>
        <taxon>Bacteria</taxon>
        <taxon>Bacillati</taxon>
        <taxon>Bacillota</taxon>
        <taxon>Clostridia</taxon>
        <taxon>Eubacteriales</taxon>
        <taxon>Clostridiaceae</taxon>
        <taxon>Hathewaya</taxon>
    </lineage>
</organism>
<dbReference type="InterPro" id="IPR017578">
    <property type="entry name" value="Ribazole_CobC"/>
</dbReference>
<dbReference type="InterPro" id="IPR005952">
    <property type="entry name" value="Phosphogly_mut1"/>
</dbReference>
<accession>A0ABU0JQH5</accession>
<protein>
    <recommendedName>
        <fullName evidence="4">Alpha-ribazole phosphatase</fullName>
        <ecNumber evidence="4">3.1.3.73</ecNumber>
    </recommendedName>
</protein>
<evidence type="ECO:0000256" key="2">
    <source>
        <dbReference type="ARBA" id="ARBA00023152"/>
    </source>
</evidence>
<comment type="similarity">
    <text evidence="1">Belongs to the phosphoglycerate mutase family. BPG-dependent PGAM subfamily.</text>
</comment>
<proteinExistence type="inferred from homology"/>
<dbReference type="Gene3D" id="3.40.50.1240">
    <property type="entry name" value="Phosphoglycerate mutase-like"/>
    <property type="match status" value="1"/>
</dbReference>
<evidence type="ECO:0000256" key="3">
    <source>
        <dbReference type="ARBA" id="ARBA00023235"/>
    </source>
</evidence>
<evidence type="ECO:0000256" key="1">
    <source>
        <dbReference type="ARBA" id="ARBA00006717"/>
    </source>
</evidence>
<dbReference type="EC" id="3.1.3.73" evidence="4"/>
<evidence type="ECO:0000313" key="6">
    <source>
        <dbReference type="Proteomes" id="UP001224418"/>
    </source>
</evidence>
<dbReference type="PIRSF" id="PIRSF000709">
    <property type="entry name" value="6PFK_2-Ptase"/>
    <property type="match status" value="1"/>
</dbReference>
<name>A0ABU0JQH5_HATLI</name>
<keyword evidence="6" id="KW-1185">Reference proteome</keyword>
<keyword evidence="3" id="KW-0413">Isomerase</keyword>
<dbReference type="Pfam" id="PF00300">
    <property type="entry name" value="His_Phos_1"/>
    <property type="match status" value="1"/>
</dbReference>
<keyword evidence="2" id="KW-0324">Glycolysis</keyword>
<sequence>MNIYIVRHGYTDENHKGTYYGALDPGINKNGKKQCELIRKEIENINFDKIYISSKKRAKETANLIVSKKIEFYTDKRLDERNFGVFEGKEYKYLMENYSEEYKEWEEDWINYKIPNGESHKDFSLRIYEFLDEILQIYKENDNILLVTHAGVIRVIYTYVMNKDIALFWKFASHNGDLSLIKYEYGNIFIDFIKHNKE</sequence>
<keyword evidence="5" id="KW-0378">Hydrolase</keyword>